<comment type="subcellular location">
    <subcellularLocation>
        <location evidence="1">Membrane</location>
        <topology evidence="1">Multi-pass membrane protein</topology>
    </subcellularLocation>
</comment>
<accession>A0ABS6XQD1</accession>
<dbReference type="Proteomes" id="UP000812031">
    <property type="component" value="Unassembled WGS sequence"/>
</dbReference>
<evidence type="ECO:0000313" key="6">
    <source>
        <dbReference type="EMBL" id="MBW4358895.1"/>
    </source>
</evidence>
<organism evidence="6 7">
    <name type="scientific">Flavobacterium taihuense</name>
    <dbReference type="NCBI Taxonomy" id="2857508"/>
    <lineage>
        <taxon>Bacteria</taxon>
        <taxon>Pseudomonadati</taxon>
        <taxon>Bacteroidota</taxon>
        <taxon>Flavobacteriia</taxon>
        <taxon>Flavobacteriales</taxon>
        <taxon>Flavobacteriaceae</taxon>
        <taxon>Flavobacterium</taxon>
    </lineage>
</organism>
<feature type="transmembrane region" description="Helical" evidence="5">
    <location>
        <begin position="58"/>
        <end position="76"/>
    </location>
</feature>
<evidence type="ECO:0000313" key="7">
    <source>
        <dbReference type="Proteomes" id="UP000812031"/>
    </source>
</evidence>
<protein>
    <submittedName>
        <fullName evidence="6">Uncharacterized protein</fullName>
    </submittedName>
</protein>
<keyword evidence="7" id="KW-1185">Reference proteome</keyword>
<feature type="transmembrane region" description="Helical" evidence="5">
    <location>
        <begin position="161"/>
        <end position="183"/>
    </location>
</feature>
<dbReference type="PANTHER" id="PTHR42038">
    <property type="match status" value="1"/>
</dbReference>
<keyword evidence="2 5" id="KW-0812">Transmembrane</keyword>
<feature type="transmembrane region" description="Helical" evidence="5">
    <location>
        <begin position="6"/>
        <end position="25"/>
    </location>
</feature>
<feature type="transmembrane region" description="Helical" evidence="5">
    <location>
        <begin position="128"/>
        <end position="149"/>
    </location>
</feature>
<dbReference type="RefSeq" id="WP_219315442.1">
    <property type="nucleotide sequence ID" value="NZ_JAHWYN010000001.1"/>
</dbReference>
<feature type="transmembrane region" description="Helical" evidence="5">
    <location>
        <begin position="96"/>
        <end position="116"/>
    </location>
</feature>
<dbReference type="InterPro" id="IPR039020">
    <property type="entry name" value="PaxB-like"/>
</dbReference>
<name>A0ABS6XQD1_9FLAO</name>
<keyword evidence="3 5" id="KW-1133">Transmembrane helix</keyword>
<proteinExistence type="predicted"/>
<dbReference type="EMBL" id="JAHWYN010000001">
    <property type="protein sequence ID" value="MBW4358895.1"/>
    <property type="molecule type" value="Genomic_DNA"/>
</dbReference>
<sequence>MKYITILLGVIGGFSWIVAYILIICKGVKDKTYGMPLIPLVLNFGYEFVYSFCYPSNLFFNFVWFLLDIGIVYTYFKYGYKSFNKFYSVEKKEWYFISVFAFLMGFLINFLGYQFFSQNLNNIPDGQINIFLAYIWLLFISVCMLVMFFQRRNSDGQSFIIVCLMLSGNFSYFLQISFCPVFNHCVSPFLLLIMLLSIVVEIYYARLIFKQLIKEKKNPYSIF</sequence>
<reference evidence="6 7" key="1">
    <citation type="submission" date="2021-07" db="EMBL/GenBank/DDBJ databases">
        <title>Flavobacterium sp. nov. isolated from sediment on the Taihu Lake.</title>
        <authorList>
            <person name="Qu J.-H."/>
        </authorList>
    </citation>
    <scope>NUCLEOTIDE SEQUENCE [LARGE SCALE GENOMIC DNA]</scope>
    <source>
        <strain evidence="6 7">NAS39</strain>
    </source>
</reference>
<dbReference type="PANTHER" id="PTHR42038:SF2">
    <property type="entry name" value="TERPENE CYCLASE AUSL"/>
    <property type="match status" value="1"/>
</dbReference>
<keyword evidence="4 5" id="KW-0472">Membrane</keyword>
<evidence type="ECO:0000256" key="4">
    <source>
        <dbReference type="ARBA" id="ARBA00023136"/>
    </source>
</evidence>
<gene>
    <name evidence="6" type="ORF">KZH69_00195</name>
</gene>
<dbReference type="Pfam" id="PF25129">
    <property type="entry name" value="Pyr4-TMTC"/>
    <property type="match status" value="1"/>
</dbReference>
<feature type="transmembrane region" description="Helical" evidence="5">
    <location>
        <begin position="189"/>
        <end position="209"/>
    </location>
</feature>
<evidence type="ECO:0000256" key="5">
    <source>
        <dbReference type="SAM" id="Phobius"/>
    </source>
</evidence>
<comment type="caution">
    <text evidence="6">The sequence shown here is derived from an EMBL/GenBank/DDBJ whole genome shotgun (WGS) entry which is preliminary data.</text>
</comment>
<evidence type="ECO:0000256" key="3">
    <source>
        <dbReference type="ARBA" id="ARBA00022989"/>
    </source>
</evidence>
<evidence type="ECO:0000256" key="2">
    <source>
        <dbReference type="ARBA" id="ARBA00022692"/>
    </source>
</evidence>
<evidence type="ECO:0000256" key="1">
    <source>
        <dbReference type="ARBA" id="ARBA00004141"/>
    </source>
</evidence>